<dbReference type="InterPro" id="IPR050741">
    <property type="entry name" value="Acyl-CoA_dehydrogenase"/>
</dbReference>
<dbReference type="SUPFAM" id="SSF56645">
    <property type="entry name" value="Acyl-CoA dehydrogenase NM domain-like"/>
    <property type="match status" value="1"/>
</dbReference>
<dbReference type="SUPFAM" id="SSF47203">
    <property type="entry name" value="Acyl-CoA dehydrogenase C-terminal domain-like"/>
    <property type="match status" value="1"/>
</dbReference>
<keyword evidence="12" id="KW-1185">Reference proteome</keyword>
<dbReference type="InterPro" id="IPR006091">
    <property type="entry name" value="Acyl-CoA_Oxase/DH_mid-dom"/>
</dbReference>
<dbReference type="Pfam" id="PF00441">
    <property type="entry name" value="Acyl-CoA_dh_1"/>
    <property type="match status" value="1"/>
</dbReference>
<gene>
    <name evidence="11" type="ORF">J1792_21805</name>
</gene>
<comment type="catalytic activity">
    <reaction evidence="6">
        <text>a 2,3-saturated acyl-CoA + A = a 2,3-dehydroacyl-CoA + AH2</text>
        <dbReference type="Rhea" id="RHEA:48608"/>
        <dbReference type="ChEBI" id="CHEBI:13193"/>
        <dbReference type="ChEBI" id="CHEBI:17499"/>
        <dbReference type="ChEBI" id="CHEBI:60015"/>
        <dbReference type="ChEBI" id="CHEBI:65111"/>
    </reaction>
</comment>
<dbReference type="PANTHER" id="PTHR48083">
    <property type="entry name" value="MEDIUM-CHAIN SPECIFIC ACYL-COA DEHYDROGENASE, MITOCHONDRIAL-RELATED"/>
    <property type="match status" value="1"/>
</dbReference>
<dbReference type="GO" id="GO:0033539">
    <property type="term" value="P:fatty acid beta-oxidation using acyl-CoA dehydrogenase"/>
    <property type="evidence" value="ECO:0007669"/>
    <property type="project" value="TreeGrafter"/>
</dbReference>
<dbReference type="Gene3D" id="1.10.540.10">
    <property type="entry name" value="Acyl-CoA dehydrogenase/oxidase, N-terminal domain"/>
    <property type="match status" value="1"/>
</dbReference>
<dbReference type="FunFam" id="1.20.140.10:FF:000019">
    <property type="entry name" value="Acyl-CoA dehydrogenase"/>
    <property type="match status" value="1"/>
</dbReference>
<dbReference type="GO" id="GO:0050660">
    <property type="term" value="F:flavin adenine dinucleotide binding"/>
    <property type="evidence" value="ECO:0007669"/>
    <property type="project" value="InterPro"/>
</dbReference>
<comment type="caution">
    <text evidence="11">The sequence shown here is derived from an EMBL/GenBank/DDBJ whole genome shotgun (WGS) entry which is preliminary data.</text>
</comment>
<protein>
    <submittedName>
        <fullName evidence="11">Acyl-CoA dehydrogenase family protein</fullName>
    </submittedName>
</protein>
<dbReference type="InterPro" id="IPR009075">
    <property type="entry name" value="AcylCo_DH/oxidase_C"/>
</dbReference>
<feature type="domain" description="Acyl-CoA oxidase/dehydrogenase middle" evidence="9">
    <location>
        <begin position="170"/>
        <end position="266"/>
    </location>
</feature>
<proteinExistence type="inferred from homology"/>
<evidence type="ECO:0000259" key="10">
    <source>
        <dbReference type="Pfam" id="PF02771"/>
    </source>
</evidence>
<dbReference type="Pfam" id="PF02770">
    <property type="entry name" value="Acyl-CoA_dh_M"/>
    <property type="match status" value="1"/>
</dbReference>
<evidence type="ECO:0000256" key="7">
    <source>
        <dbReference type="RuleBase" id="RU362125"/>
    </source>
</evidence>
<evidence type="ECO:0000313" key="12">
    <source>
        <dbReference type="Proteomes" id="UP000664781"/>
    </source>
</evidence>
<name>A0A939JQ86_9ACTN</name>
<dbReference type="InterPro" id="IPR009100">
    <property type="entry name" value="AcylCoA_DH/oxidase_NM_dom_sf"/>
</dbReference>
<keyword evidence="3 7" id="KW-0285">Flavoprotein</keyword>
<feature type="domain" description="Acyl-CoA dehydrogenase/oxidase C-terminal" evidence="8">
    <location>
        <begin position="278"/>
        <end position="436"/>
    </location>
</feature>
<keyword evidence="5 7" id="KW-0560">Oxidoreductase</keyword>
<dbReference type="PANTHER" id="PTHR48083:SF31">
    <property type="entry name" value="ACYL-COA DEHYDROGENASE FADE10-RELATED"/>
    <property type="match status" value="1"/>
</dbReference>
<sequence length="644" mass="70441">MTAPSVRPVSEREARQVAEAAREQDWKKPSFAKELFLGRFRLDLIHPHPSPAAEDVRRGEEFLSKLRDFCETRIDSARIEREARIPDETVEGLKELGALGMKIDVKYGGLGLTQVYYNRALALVGSASPVVGALLSAHQSIGVPQPLKLFGTQEQKEKFLPRCARTDITAFLLTEPDVGSDPARLATVAVPDGDDYVLDGVKLWTTNGVVADLLVVMARVPRSEGHKGGITAFVVEAAAEGVTVENRNAFMGLRGIENGVTRFHQVRVPAAHRIGPEGAGLKIALTTLNTGRLSIPAMCVSGGKWALKIAREWSTAREQWGKPIARHEAVGAKISFIAATTFALEAVLELSGQMADEDRNDIRIEAALAKLYASEMAWLMTDELVQIRGGRGYETAASLAARGERAVPAEQMLRDTRINRIFEGSTEIMHLLIAREAVDAHLSVAGDLIDPDKSLGDKARAGARAGGFYARWLPKLMTGPGQLPRTYAEFHPAGHPDLSGHLRYVERSSRKLARSTFYAMSRWQGRMETKQGFLGRIVDIGAELFAMSAACVRAEHLRSLGDHGGEAYRLADAFCRQSRIRVEELFGRLWTNTDEIDRKVVSGVMSGAYTWLESGIVDPSGDGPWIADATPGPSKAENVHRPVR</sequence>
<comment type="cofactor">
    <cofactor evidence="1 7">
        <name>FAD</name>
        <dbReference type="ChEBI" id="CHEBI:57692"/>
    </cofactor>
</comment>
<dbReference type="Proteomes" id="UP000664781">
    <property type="component" value="Unassembled WGS sequence"/>
</dbReference>
<dbReference type="Gene3D" id="2.40.110.10">
    <property type="entry name" value="Butyryl-CoA Dehydrogenase, subunit A, domain 2"/>
    <property type="match status" value="1"/>
</dbReference>
<evidence type="ECO:0000259" key="8">
    <source>
        <dbReference type="Pfam" id="PF00441"/>
    </source>
</evidence>
<dbReference type="AlphaFoldDB" id="A0A939JQ86"/>
<dbReference type="InterPro" id="IPR036250">
    <property type="entry name" value="AcylCo_DH-like_C"/>
</dbReference>
<comment type="similarity">
    <text evidence="2 7">Belongs to the acyl-CoA dehydrogenase family.</text>
</comment>
<evidence type="ECO:0000256" key="6">
    <source>
        <dbReference type="ARBA" id="ARBA00052546"/>
    </source>
</evidence>
<evidence type="ECO:0000256" key="3">
    <source>
        <dbReference type="ARBA" id="ARBA00022630"/>
    </source>
</evidence>
<dbReference type="GO" id="GO:0003995">
    <property type="term" value="F:acyl-CoA dehydrogenase activity"/>
    <property type="evidence" value="ECO:0007669"/>
    <property type="project" value="TreeGrafter"/>
</dbReference>
<organism evidence="11 12">
    <name type="scientific">Streptomyces triculaminicus</name>
    <dbReference type="NCBI Taxonomy" id="2816232"/>
    <lineage>
        <taxon>Bacteria</taxon>
        <taxon>Bacillati</taxon>
        <taxon>Actinomycetota</taxon>
        <taxon>Actinomycetes</taxon>
        <taxon>Kitasatosporales</taxon>
        <taxon>Streptomycetaceae</taxon>
        <taxon>Streptomyces</taxon>
    </lineage>
</organism>
<evidence type="ECO:0000313" key="11">
    <source>
        <dbReference type="EMBL" id="MBO0655318.1"/>
    </source>
</evidence>
<evidence type="ECO:0000259" key="9">
    <source>
        <dbReference type="Pfam" id="PF02770"/>
    </source>
</evidence>
<dbReference type="InterPro" id="IPR013786">
    <property type="entry name" value="AcylCoA_DH/ox_N"/>
</dbReference>
<accession>A0A939JQ86</accession>
<evidence type="ECO:0000256" key="2">
    <source>
        <dbReference type="ARBA" id="ARBA00009347"/>
    </source>
</evidence>
<dbReference type="GO" id="GO:0005737">
    <property type="term" value="C:cytoplasm"/>
    <property type="evidence" value="ECO:0007669"/>
    <property type="project" value="TreeGrafter"/>
</dbReference>
<evidence type="ECO:0000256" key="4">
    <source>
        <dbReference type="ARBA" id="ARBA00022827"/>
    </source>
</evidence>
<evidence type="ECO:0000256" key="1">
    <source>
        <dbReference type="ARBA" id="ARBA00001974"/>
    </source>
</evidence>
<dbReference type="EMBL" id="JAFMOF010000003">
    <property type="protein sequence ID" value="MBO0655318.1"/>
    <property type="molecule type" value="Genomic_DNA"/>
</dbReference>
<evidence type="ECO:0000256" key="5">
    <source>
        <dbReference type="ARBA" id="ARBA00023002"/>
    </source>
</evidence>
<dbReference type="FunFam" id="1.10.540.10:FF:000001">
    <property type="entry name" value="Very long-chain-specific acyl-CoA dehydrogenase, mitochondrial"/>
    <property type="match status" value="1"/>
</dbReference>
<keyword evidence="4 7" id="KW-0274">FAD</keyword>
<dbReference type="RefSeq" id="WP_086572920.1">
    <property type="nucleotide sequence ID" value="NZ_JAFMOF010000003.1"/>
</dbReference>
<dbReference type="Gene3D" id="1.20.140.10">
    <property type="entry name" value="Butyryl-CoA Dehydrogenase, subunit A, domain 3"/>
    <property type="match status" value="2"/>
</dbReference>
<reference evidence="11" key="1">
    <citation type="submission" date="2021-03" db="EMBL/GenBank/DDBJ databases">
        <title>Streptomyces strains.</title>
        <authorList>
            <person name="Lund M.B."/>
            <person name="Toerring T."/>
        </authorList>
    </citation>
    <scope>NUCLEOTIDE SEQUENCE</scope>
    <source>
        <strain evidence="11">JCM 4242</strain>
    </source>
</reference>
<feature type="domain" description="Acyl-CoA dehydrogenase/oxidase N-terminal" evidence="10">
    <location>
        <begin position="60"/>
        <end position="165"/>
    </location>
</feature>
<dbReference type="InterPro" id="IPR046373">
    <property type="entry name" value="Acyl-CoA_Oxase/DH_mid-dom_sf"/>
</dbReference>
<dbReference type="Pfam" id="PF02771">
    <property type="entry name" value="Acyl-CoA_dh_N"/>
    <property type="match status" value="1"/>
</dbReference>
<dbReference type="InterPro" id="IPR037069">
    <property type="entry name" value="AcylCoA_DH/ox_N_sf"/>
</dbReference>